<dbReference type="GO" id="GO:0007631">
    <property type="term" value="P:feeding behavior"/>
    <property type="evidence" value="ECO:0007669"/>
    <property type="project" value="TreeGrafter"/>
</dbReference>
<dbReference type="PROSITE" id="PS50276">
    <property type="entry name" value="PANCREATIC_HORMONE_2"/>
    <property type="match status" value="2"/>
</dbReference>
<name>A0A226MKY3_CALSU</name>
<evidence type="ECO:0000256" key="5">
    <source>
        <dbReference type="SAM" id="SignalP"/>
    </source>
</evidence>
<dbReference type="GO" id="GO:0031841">
    <property type="term" value="F:neuropeptide Y receptor binding"/>
    <property type="evidence" value="ECO:0007669"/>
    <property type="project" value="TreeGrafter"/>
</dbReference>
<dbReference type="OrthoDB" id="9901897at2759"/>
<proteinExistence type="inferred from homology"/>
<dbReference type="AlphaFoldDB" id="A0A226MKY3"/>
<evidence type="ECO:0000256" key="1">
    <source>
        <dbReference type="ARBA" id="ARBA00004613"/>
    </source>
</evidence>
<protein>
    <recommendedName>
        <fullName evidence="8">Peptide YY</fullName>
    </recommendedName>
</protein>
<dbReference type="CDD" id="cd00126">
    <property type="entry name" value="PAH"/>
    <property type="match status" value="2"/>
</dbReference>
<evidence type="ECO:0008006" key="8">
    <source>
        <dbReference type="Google" id="ProtNLM"/>
    </source>
</evidence>
<evidence type="ECO:0000256" key="4">
    <source>
        <dbReference type="RuleBase" id="RU000656"/>
    </source>
</evidence>
<comment type="caution">
    <text evidence="6">The sequence shown here is derived from an EMBL/GenBank/DDBJ whole genome shotgun (WGS) entry which is preliminary data.</text>
</comment>
<comment type="similarity">
    <text evidence="2 4">Belongs to the NPY family.</text>
</comment>
<dbReference type="PRINTS" id="PR00278">
    <property type="entry name" value="PANCHORMONE"/>
</dbReference>
<reference evidence="6 7" key="1">
    <citation type="submission" date="2016-07" db="EMBL/GenBank/DDBJ databases">
        <title>Disparate Historic Effective Population Sizes Predicted by Modern Levels of Genome Diversity for the Scaled Quail (Callipepla squamata) and the Northern Bobwhite (Colinus virginianus): Inferences from First and Second Generation Draft Genome Assemblies for Sympatric New World Quail.</title>
        <authorList>
            <person name="Oldeschulte D.L."/>
            <person name="Halley Y.A."/>
            <person name="Bhattarai E.K."/>
            <person name="Brashear W.A."/>
            <person name="Hill J."/>
            <person name="Metz R.P."/>
            <person name="Johnson C.D."/>
            <person name="Rollins D."/>
            <person name="Peterson M.J."/>
            <person name="Bickhart D.M."/>
            <person name="Decker J.E."/>
            <person name="Seabury C.M."/>
        </authorList>
    </citation>
    <scope>NUCLEOTIDE SEQUENCE [LARGE SCALE GENOMIC DNA]</scope>
    <source>
        <strain evidence="6 7">Texas</strain>
        <tissue evidence="6">Leg muscle</tissue>
    </source>
</reference>
<dbReference type="EMBL" id="MCFN01000684">
    <property type="protein sequence ID" value="OXB55955.1"/>
    <property type="molecule type" value="Genomic_DNA"/>
</dbReference>
<evidence type="ECO:0000313" key="7">
    <source>
        <dbReference type="Proteomes" id="UP000198323"/>
    </source>
</evidence>
<keyword evidence="5" id="KW-0732">Signal</keyword>
<keyword evidence="7" id="KW-1185">Reference proteome</keyword>
<evidence type="ECO:0000256" key="3">
    <source>
        <dbReference type="ARBA" id="ARBA00022525"/>
    </source>
</evidence>
<keyword evidence="3" id="KW-0964">Secreted</keyword>
<dbReference type="InterPro" id="IPR001955">
    <property type="entry name" value="Pancreatic_hormone-like"/>
</dbReference>
<dbReference type="SMART" id="SM00309">
    <property type="entry name" value="PAH"/>
    <property type="match status" value="2"/>
</dbReference>
<dbReference type="Gene3D" id="6.10.250.900">
    <property type="match status" value="2"/>
</dbReference>
<evidence type="ECO:0000256" key="2">
    <source>
        <dbReference type="ARBA" id="ARBA00010022"/>
    </source>
</evidence>
<sequence length="143" mass="15514">MAVSALRVLPALALCALLCAAAYPPKPQSPGDSASPAERARYFAALRHYINVVTRQRYGKRGSAGPALSQWPRSDTPCRRCAAAMPPRWALLLLACSMLLLAVPPAAAGPSQPTYPGDDAPVEDLVRFYNDLQQYLNVVTRHR</sequence>
<comment type="subcellular location">
    <subcellularLocation>
        <location evidence="1">Secreted</location>
    </subcellularLocation>
</comment>
<dbReference type="PANTHER" id="PTHR10533">
    <property type="entry name" value="NEUROPEPTIDE Y/PANCREATIC HORMONE/PEPTIDE YY"/>
    <property type="match status" value="1"/>
</dbReference>
<feature type="signal peptide" evidence="5">
    <location>
        <begin position="1"/>
        <end position="21"/>
    </location>
</feature>
<dbReference type="InterPro" id="IPR020392">
    <property type="entry name" value="Pancreatic_hormone-like_CS"/>
</dbReference>
<dbReference type="STRING" id="9009.A0A226MKY3"/>
<dbReference type="GO" id="GO:0007218">
    <property type="term" value="P:neuropeptide signaling pathway"/>
    <property type="evidence" value="ECO:0007669"/>
    <property type="project" value="TreeGrafter"/>
</dbReference>
<gene>
    <name evidence="6" type="ORF">ASZ78_011400</name>
</gene>
<feature type="chain" id="PRO_5012036574" description="Peptide YY" evidence="5">
    <location>
        <begin position="22"/>
        <end position="143"/>
    </location>
</feature>
<dbReference type="PROSITE" id="PS00265">
    <property type="entry name" value="PANCREATIC_HORMONE_1"/>
    <property type="match status" value="1"/>
</dbReference>
<dbReference type="PANTHER" id="PTHR10533:SF14">
    <property type="entry name" value="PEPTIDE YY-RELATED"/>
    <property type="match status" value="1"/>
</dbReference>
<dbReference type="Proteomes" id="UP000198323">
    <property type="component" value="Unassembled WGS sequence"/>
</dbReference>
<dbReference type="GO" id="GO:0005184">
    <property type="term" value="F:neuropeptide hormone activity"/>
    <property type="evidence" value="ECO:0007669"/>
    <property type="project" value="TreeGrafter"/>
</dbReference>
<accession>A0A226MKY3</accession>
<organism evidence="6 7">
    <name type="scientific">Callipepla squamata</name>
    <name type="common">Scaled quail</name>
    <dbReference type="NCBI Taxonomy" id="9009"/>
    <lineage>
        <taxon>Eukaryota</taxon>
        <taxon>Metazoa</taxon>
        <taxon>Chordata</taxon>
        <taxon>Craniata</taxon>
        <taxon>Vertebrata</taxon>
        <taxon>Euteleostomi</taxon>
        <taxon>Archelosauria</taxon>
        <taxon>Archosauria</taxon>
        <taxon>Dinosauria</taxon>
        <taxon>Saurischia</taxon>
        <taxon>Theropoda</taxon>
        <taxon>Coelurosauria</taxon>
        <taxon>Aves</taxon>
        <taxon>Neognathae</taxon>
        <taxon>Galloanserae</taxon>
        <taxon>Galliformes</taxon>
        <taxon>Odontophoridae</taxon>
        <taxon>Callipepla</taxon>
    </lineage>
</organism>
<dbReference type="GO" id="GO:0005615">
    <property type="term" value="C:extracellular space"/>
    <property type="evidence" value="ECO:0007669"/>
    <property type="project" value="TreeGrafter"/>
</dbReference>
<dbReference type="Pfam" id="PF00159">
    <property type="entry name" value="Hormone_3"/>
    <property type="match status" value="2"/>
</dbReference>
<evidence type="ECO:0000313" key="6">
    <source>
        <dbReference type="EMBL" id="OXB55955.1"/>
    </source>
</evidence>